<dbReference type="OrthoDB" id="5396211at2"/>
<dbReference type="Proteomes" id="UP000004198">
    <property type="component" value="Unassembled WGS sequence"/>
</dbReference>
<evidence type="ECO:0000313" key="2">
    <source>
        <dbReference type="Proteomes" id="UP000004198"/>
    </source>
</evidence>
<gene>
    <name evidence="1" type="ORF">CcarbDRAFT_3536</name>
</gene>
<keyword evidence="2" id="KW-1185">Reference proteome</keyword>
<name>C6PXL9_9CLOT</name>
<dbReference type="AlphaFoldDB" id="C6PXL9"/>
<dbReference type="KEGG" id="cck:Ccar_08900"/>
<dbReference type="EMBL" id="ACVI01000067">
    <property type="protein sequence ID" value="EET85997.1"/>
    <property type="molecule type" value="Genomic_DNA"/>
</dbReference>
<dbReference type="PATRIC" id="fig|536227.13.peg.1865"/>
<organism evidence="1 2">
    <name type="scientific">Clostridium carboxidivorans P7</name>
    <dbReference type="NCBI Taxonomy" id="536227"/>
    <lineage>
        <taxon>Bacteria</taxon>
        <taxon>Bacillati</taxon>
        <taxon>Bacillota</taxon>
        <taxon>Clostridia</taxon>
        <taxon>Eubacteriales</taxon>
        <taxon>Clostridiaceae</taxon>
        <taxon>Clostridium</taxon>
    </lineage>
</organism>
<dbReference type="Pfam" id="PF03860">
    <property type="entry name" value="Csp"/>
    <property type="match status" value="1"/>
</dbReference>
<dbReference type="eggNOG" id="ENOG5032SB1">
    <property type="taxonomic scope" value="Bacteria"/>
</dbReference>
<evidence type="ECO:0000313" key="1">
    <source>
        <dbReference type="EMBL" id="EET85997.1"/>
    </source>
</evidence>
<reference evidence="1 2" key="1">
    <citation type="submission" date="2009-06" db="EMBL/GenBank/DDBJ databases">
        <title>The draft genome of Clostridium carboxidivorans P7.</title>
        <authorList>
            <consortium name="US DOE Joint Genome Institute (JGI-PGF)"/>
            <person name="Lucas S."/>
            <person name="Copeland A."/>
            <person name="Lapidus A."/>
            <person name="Glavina del Rio T."/>
            <person name="Tice H."/>
            <person name="Bruce D."/>
            <person name="Goodwin L."/>
            <person name="Pitluck S."/>
            <person name="Larimer F."/>
            <person name="Land M.L."/>
            <person name="Hauser L."/>
            <person name="Hemme C.L."/>
        </authorList>
    </citation>
    <scope>NUCLEOTIDE SEQUENCE [LARGE SCALE GENOMIC DNA]</scope>
    <source>
        <strain evidence="1 2">P7</strain>
    </source>
</reference>
<dbReference type="Gene3D" id="1.20.1270.360">
    <property type="match status" value="1"/>
</dbReference>
<comment type="caution">
    <text evidence="1">The sequence shown here is derived from an EMBL/GenBank/DDBJ whole genome shotgun (WGS) entry which is preliminary data.</text>
</comment>
<dbReference type="STRING" id="536227.Ccar_08900"/>
<protein>
    <recommendedName>
        <fullName evidence="3">Ferredoxin</fullName>
    </recommendedName>
</protein>
<sequence length="117" mass="12991">MNATLMAPSTQYQACIDACNKCAQLCQECFRMCLLEADVKAREHCIMDLVDCAEICSTAACAMSRRSFHVNELCSSCATICDECASQCSKFPQEHCKMCADACRQCANECRKMDNMV</sequence>
<dbReference type="CDD" id="cd08026">
    <property type="entry name" value="DUF326"/>
    <property type="match status" value="1"/>
</dbReference>
<accession>C6PXL9</accession>
<evidence type="ECO:0008006" key="3">
    <source>
        <dbReference type="Google" id="ProtNLM"/>
    </source>
</evidence>
<dbReference type="RefSeq" id="WP_007062421.1">
    <property type="nucleotide sequence ID" value="NZ_ACVI01000067.1"/>
</dbReference>
<dbReference type="InterPro" id="IPR044543">
    <property type="entry name" value="YHJQ-like"/>
</dbReference>
<dbReference type="InterPro" id="IPR005560">
    <property type="entry name" value="Csp_YhjQ"/>
</dbReference>
<dbReference type="PANTHER" id="PTHR37310">
    <property type="entry name" value="CYTOPLASMIC PROTEIN-RELATED"/>
    <property type="match status" value="1"/>
</dbReference>
<dbReference type="PANTHER" id="PTHR37310:SF1">
    <property type="entry name" value="CYTOPLASMIC PROTEIN"/>
    <property type="match status" value="1"/>
</dbReference>
<proteinExistence type="predicted"/>